<name>R9P425_PSEHS</name>
<dbReference type="EMBL" id="DF238799">
    <property type="protein sequence ID" value="GAC96002.1"/>
    <property type="molecule type" value="Genomic_DNA"/>
</dbReference>
<protein>
    <submittedName>
        <fullName evidence="2">Uncharacterized protein</fullName>
    </submittedName>
</protein>
<proteinExistence type="predicted"/>
<evidence type="ECO:0000313" key="2">
    <source>
        <dbReference type="EMBL" id="GAC96002.1"/>
    </source>
</evidence>
<feature type="region of interest" description="Disordered" evidence="1">
    <location>
        <begin position="1"/>
        <end position="46"/>
    </location>
</feature>
<dbReference type="AlphaFoldDB" id="R9P425"/>
<dbReference type="Proteomes" id="UP000014071">
    <property type="component" value="Unassembled WGS sequence"/>
</dbReference>
<reference evidence="3" key="1">
    <citation type="journal article" date="2013" name="Genome Announc.">
        <title>Draft genome sequence of the basidiomycetous yeast-like fungus Pseudozyma hubeiensis SY62, which produces an abundant amount of the biosurfactant mannosylerythritol lipids.</title>
        <authorList>
            <person name="Konishi M."/>
            <person name="Hatada Y."/>
            <person name="Horiuchi J."/>
        </authorList>
    </citation>
    <scope>NUCLEOTIDE SEQUENCE [LARGE SCALE GENOMIC DNA]</scope>
    <source>
        <strain evidence="3">SY62</strain>
    </source>
</reference>
<sequence length="70" mass="7637">MALLLFGSSESCHRSRSRHAIPKDARATQSETPRAGPFAVTAVIPTRHRSDVNPTASIQNWSRALVPGRN</sequence>
<dbReference type="RefSeq" id="XP_012189589.1">
    <property type="nucleotide sequence ID" value="XM_012334199.1"/>
</dbReference>
<keyword evidence="3" id="KW-1185">Reference proteome</keyword>
<organism evidence="2 3">
    <name type="scientific">Pseudozyma hubeiensis (strain SY62)</name>
    <name type="common">Yeast</name>
    <dbReference type="NCBI Taxonomy" id="1305764"/>
    <lineage>
        <taxon>Eukaryota</taxon>
        <taxon>Fungi</taxon>
        <taxon>Dikarya</taxon>
        <taxon>Basidiomycota</taxon>
        <taxon>Ustilaginomycotina</taxon>
        <taxon>Ustilaginomycetes</taxon>
        <taxon>Ustilaginales</taxon>
        <taxon>Ustilaginaceae</taxon>
        <taxon>Pseudozyma</taxon>
    </lineage>
</organism>
<gene>
    <name evidence="2" type="ORF">PHSY_003581</name>
</gene>
<evidence type="ECO:0000256" key="1">
    <source>
        <dbReference type="SAM" id="MobiDB-lite"/>
    </source>
</evidence>
<dbReference type="GeneID" id="24108868"/>
<dbReference type="HOGENOM" id="CLU_2758889_0_0_1"/>
<evidence type="ECO:0000313" key="3">
    <source>
        <dbReference type="Proteomes" id="UP000014071"/>
    </source>
</evidence>
<accession>R9P425</accession>